<evidence type="ECO:0000256" key="1">
    <source>
        <dbReference type="SAM" id="MobiDB-lite"/>
    </source>
</evidence>
<protein>
    <submittedName>
        <fullName evidence="2">Uncharacterized protein</fullName>
    </submittedName>
</protein>
<gene>
    <name evidence="2" type="ORF">M406DRAFT_320230</name>
</gene>
<sequence>MFGYVHQKTEIRTLDKDGNEVSRESRYTVHPSSDKENQALTQAGRIESSGVDRQDEKDEKDEKDKTVGTTGRSSGWFWR</sequence>
<proteinExistence type="predicted"/>
<organism evidence="2 3">
    <name type="scientific">Cryphonectria parasitica (strain ATCC 38755 / EP155)</name>
    <dbReference type="NCBI Taxonomy" id="660469"/>
    <lineage>
        <taxon>Eukaryota</taxon>
        <taxon>Fungi</taxon>
        <taxon>Dikarya</taxon>
        <taxon>Ascomycota</taxon>
        <taxon>Pezizomycotina</taxon>
        <taxon>Sordariomycetes</taxon>
        <taxon>Sordariomycetidae</taxon>
        <taxon>Diaporthales</taxon>
        <taxon>Cryphonectriaceae</taxon>
        <taxon>Cryphonectria-Endothia species complex</taxon>
        <taxon>Cryphonectria</taxon>
    </lineage>
</organism>
<evidence type="ECO:0000313" key="2">
    <source>
        <dbReference type="EMBL" id="KAF3770166.1"/>
    </source>
</evidence>
<keyword evidence="3" id="KW-1185">Reference proteome</keyword>
<dbReference type="EMBL" id="MU032344">
    <property type="protein sequence ID" value="KAF3770166.1"/>
    <property type="molecule type" value="Genomic_DNA"/>
</dbReference>
<evidence type="ECO:0000313" key="3">
    <source>
        <dbReference type="Proteomes" id="UP000803844"/>
    </source>
</evidence>
<dbReference type="RefSeq" id="XP_040781127.1">
    <property type="nucleotide sequence ID" value="XM_040919360.1"/>
</dbReference>
<accession>A0A9P5CU65</accession>
<dbReference type="Proteomes" id="UP000803844">
    <property type="component" value="Unassembled WGS sequence"/>
</dbReference>
<reference evidence="2" key="1">
    <citation type="journal article" date="2020" name="Phytopathology">
        <title>Genome sequence of the chestnut blight fungus Cryphonectria parasitica EP155: A fundamental resource for an archetypical invasive plant pathogen.</title>
        <authorList>
            <person name="Crouch J.A."/>
            <person name="Dawe A."/>
            <person name="Aerts A."/>
            <person name="Barry K."/>
            <person name="Churchill A.C.L."/>
            <person name="Grimwood J."/>
            <person name="Hillman B."/>
            <person name="Milgroom M.G."/>
            <person name="Pangilinan J."/>
            <person name="Smith M."/>
            <person name="Salamov A."/>
            <person name="Schmutz J."/>
            <person name="Yadav J."/>
            <person name="Grigoriev I.V."/>
            <person name="Nuss D."/>
        </authorList>
    </citation>
    <scope>NUCLEOTIDE SEQUENCE</scope>
    <source>
        <strain evidence="2">EP155</strain>
    </source>
</reference>
<name>A0A9P5CU65_CRYP1</name>
<dbReference type="OrthoDB" id="4586300at2759"/>
<dbReference type="GeneID" id="63836489"/>
<feature type="compositionally biased region" description="Basic and acidic residues" evidence="1">
    <location>
        <begin position="7"/>
        <end position="37"/>
    </location>
</feature>
<dbReference type="AlphaFoldDB" id="A0A9P5CU65"/>
<comment type="caution">
    <text evidence="2">The sequence shown here is derived from an EMBL/GenBank/DDBJ whole genome shotgun (WGS) entry which is preliminary data.</text>
</comment>
<feature type="region of interest" description="Disordered" evidence="1">
    <location>
        <begin position="1"/>
        <end position="79"/>
    </location>
</feature>
<feature type="compositionally biased region" description="Basic and acidic residues" evidence="1">
    <location>
        <begin position="50"/>
        <end position="66"/>
    </location>
</feature>